<reference evidence="4 5" key="1">
    <citation type="submission" date="2024-08" db="EMBL/GenBank/DDBJ databases">
        <authorList>
            <person name="Cucini C."/>
            <person name="Frati F."/>
        </authorList>
    </citation>
    <scope>NUCLEOTIDE SEQUENCE [LARGE SCALE GENOMIC DNA]</scope>
</reference>
<dbReference type="InterPro" id="IPR001107">
    <property type="entry name" value="Band_7"/>
</dbReference>
<gene>
    <name evidence="4" type="ORF">ODALV1_LOCUS6304</name>
</gene>
<evidence type="ECO:0000313" key="5">
    <source>
        <dbReference type="Proteomes" id="UP001642540"/>
    </source>
</evidence>
<sequence>MTHSDNASPSNQSVAGTSHHVQPGQHHPKMGKVAPSSSTADLKTGCFEIVREYQRGVKFRVGKLVRGPKGPGMCFVMPCIESFFIVDARTASFDIPKQLILTKDSLTVVVDAVVFYRIYDPVLAITKIENYTTSTQLLASTMIRHTLGTRTLADILADQPGIAKATREALDDATDPWGVKVERVEIKNIILPVELHNSMAAEGEATRQAKAKIVAAEGEFKASEALKEAGNVLRSSEGASKLRQLLMIDRVGSKYNTTVMVPIGFMNSK</sequence>
<comment type="caution">
    <text evidence="4">The sequence shown here is derived from an EMBL/GenBank/DDBJ whole genome shotgun (WGS) entry which is preliminary data.</text>
</comment>
<dbReference type="SMART" id="SM00244">
    <property type="entry name" value="PHB"/>
    <property type="match status" value="1"/>
</dbReference>
<dbReference type="InterPro" id="IPR001972">
    <property type="entry name" value="Stomatin_HflK_fam"/>
</dbReference>
<dbReference type="Proteomes" id="UP001642540">
    <property type="component" value="Unassembled WGS sequence"/>
</dbReference>
<evidence type="ECO:0000256" key="2">
    <source>
        <dbReference type="SAM" id="MobiDB-lite"/>
    </source>
</evidence>
<evidence type="ECO:0000256" key="1">
    <source>
        <dbReference type="ARBA" id="ARBA00008164"/>
    </source>
</evidence>
<feature type="compositionally biased region" description="Polar residues" evidence="2">
    <location>
        <begin position="1"/>
        <end position="20"/>
    </location>
</feature>
<dbReference type="EMBL" id="CAXLJM020000019">
    <property type="protein sequence ID" value="CAL8086014.1"/>
    <property type="molecule type" value="Genomic_DNA"/>
</dbReference>
<dbReference type="Gene3D" id="3.30.479.30">
    <property type="entry name" value="Band 7 domain"/>
    <property type="match status" value="1"/>
</dbReference>
<dbReference type="SUPFAM" id="SSF117892">
    <property type="entry name" value="Band 7/SPFH domain"/>
    <property type="match status" value="1"/>
</dbReference>
<protein>
    <recommendedName>
        <fullName evidence="3">Band 7 domain-containing protein</fullName>
    </recommendedName>
</protein>
<dbReference type="InterPro" id="IPR036013">
    <property type="entry name" value="Band_7/SPFH_dom_sf"/>
</dbReference>
<dbReference type="Pfam" id="PF01145">
    <property type="entry name" value="Band_7"/>
    <property type="match status" value="1"/>
</dbReference>
<feature type="domain" description="Band 7" evidence="3">
    <location>
        <begin position="45"/>
        <end position="203"/>
    </location>
</feature>
<accession>A0ABP1Q3M7</accession>
<feature type="region of interest" description="Disordered" evidence="2">
    <location>
        <begin position="1"/>
        <end position="39"/>
    </location>
</feature>
<comment type="similarity">
    <text evidence="1">Belongs to the band 7/mec-2 family.</text>
</comment>
<keyword evidence="5" id="KW-1185">Reference proteome</keyword>
<organism evidence="4 5">
    <name type="scientific">Orchesella dallaii</name>
    <dbReference type="NCBI Taxonomy" id="48710"/>
    <lineage>
        <taxon>Eukaryota</taxon>
        <taxon>Metazoa</taxon>
        <taxon>Ecdysozoa</taxon>
        <taxon>Arthropoda</taxon>
        <taxon>Hexapoda</taxon>
        <taxon>Collembola</taxon>
        <taxon>Entomobryomorpha</taxon>
        <taxon>Entomobryoidea</taxon>
        <taxon>Orchesellidae</taxon>
        <taxon>Orchesellinae</taxon>
        <taxon>Orchesella</taxon>
    </lineage>
</organism>
<dbReference type="PANTHER" id="PTHR10264:SF19">
    <property type="entry name" value="AT06885P-RELATED"/>
    <property type="match status" value="1"/>
</dbReference>
<dbReference type="PRINTS" id="PR00721">
    <property type="entry name" value="STOMATIN"/>
</dbReference>
<evidence type="ECO:0000313" key="4">
    <source>
        <dbReference type="EMBL" id="CAL8086014.1"/>
    </source>
</evidence>
<dbReference type="Gene3D" id="6.10.250.2090">
    <property type="match status" value="1"/>
</dbReference>
<evidence type="ECO:0000259" key="3">
    <source>
        <dbReference type="SMART" id="SM00244"/>
    </source>
</evidence>
<dbReference type="InterPro" id="IPR043202">
    <property type="entry name" value="Band-7_stomatin-like"/>
</dbReference>
<proteinExistence type="inferred from homology"/>
<dbReference type="PANTHER" id="PTHR10264">
    <property type="entry name" value="BAND 7 PROTEIN-RELATED"/>
    <property type="match status" value="1"/>
</dbReference>
<name>A0ABP1Q3M7_9HEXA</name>